<feature type="transmembrane region" description="Helical" evidence="1">
    <location>
        <begin position="37"/>
        <end position="57"/>
    </location>
</feature>
<dbReference type="PATRIC" id="fig|1150625.3.peg.3416"/>
<feature type="transmembrane region" description="Helical" evidence="1">
    <location>
        <begin position="94"/>
        <end position="114"/>
    </location>
</feature>
<organism evidence="3 4">
    <name type="scientific">Bacillus coahuilensis p1.1.43</name>
    <dbReference type="NCBI Taxonomy" id="1150625"/>
    <lineage>
        <taxon>Bacteria</taxon>
        <taxon>Bacillati</taxon>
        <taxon>Bacillota</taxon>
        <taxon>Bacilli</taxon>
        <taxon>Bacillales</taxon>
        <taxon>Bacillaceae</taxon>
        <taxon>Bacillus</taxon>
    </lineage>
</organism>
<feature type="domain" description="VanZ-like" evidence="2">
    <location>
        <begin position="28"/>
        <end position="113"/>
    </location>
</feature>
<keyword evidence="1" id="KW-0472">Membrane</keyword>
<feature type="transmembrane region" description="Helical" evidence="1">
    <location>
        <begin position="64"/>
        <end position="82"/>
    </location>
</feature>
<evidence type="ECO:0000259" key="2">
    <source>
        <dbReference type="Pfam" id="PF04892"/>
    </source>
</evidence>
<keyword evidence="1" id="KW-1133">Transmembrane helix</keyword>
<sequence>MKKMVWTTLPFLYMIAIWLMSSHPADAVVSDRILSGVVKDSLHIVEFALLYALFVMALRAHGHFTGRTNFVVAIVASLYGIVDEFHQSFVPSRSSSIIDVVKDVTGVFILYYFVDRQFFKRTSD</sequence>
<gene>
    <name evidence="3" type="ORF">Q75_16265</name>
</gene>
<dbReference type="NCBIfam" id="NF037970">
    <property type="entry name" value="vanZ_1"/>
    <property type="match status" value="1"/>
</dbReference>
<evidence type="ECO:0000313" key="4">
    <source>
        <dbReference type="Proteomes" id="UP000074108"/>
    </source>
</evidence>
<dbReference type="AlphaFoldDB" id="A0A147K495"/>
<proteinExistence type="predicted"/>
<evidence type="ECO:0000313" key="3">
    <source>
        <dbReference type="EMBL" id="KUP04140.1"/>
    </source>
</evidence>
<name>A0A147K495_9BACI</name>
<reference evidence="3 4" key="1">
    <citation type="journal article" date="2016" name="Front. Microbiol.">
        <title>Microevolution Analysis of Bacillus coahuilensis Unveils Differences in Phosphorus Acquisition Strategies and Their Regulation.</title>
        <authorList>
            <person name="Gomez-Lunar Z."/>
            <person name="Hernandez-Gonzalez I."/>
            <person name="Rodriguez-Torres M.D."/>
            <person name="Souza V."/>
            <person name="Olmedo-Alvarez G."/>
        </authorList>
    </citation>
    <scope>NUCLEOTIDE SEQUENCE [LARGE SCALE GENOMIC DNA]</scope>
    <source>
        <strain evidence="4">p1.1.43</strain>
    </source>
</reference>
<dbReference type="PANTHER" id="PTHR28008:SF1">
    <property type="entry name" value="DOMAIN PROTEIN, PUTATIVE (AFU_ORTHOLOGUE AFUA_3G10980)-RELATED"/>
    <property type="match status" value="1"/>
</dbReference>
<dbReference type="Proteomes" id="UP000074108">
    <property type="component" value="Unassembled WGS sequence"/>
</dbReference>
<dbReference type="Pfam" id="PF04892">
    <property type="entry name" value="VanZ"/>
    <property type="match status" value="1"/>
</dbReference>
<dbReference type="EMBL" id="LDYG01000053">
    <property type="protein sequence ID" value="KUP04140.1"/>
    <property type="molecule type" value="Genomic_DNA"/>
</dbReference>
<dbReference type="PANTHER" id="PTHR28008">
    <property type="entry name" value="DOMAIN PROTEIN, PUTATIVE (AFU_ORTHOLOGUE AFUA_3G10980)-RELATED"/>
    <property type="match status" value="1"/>
</dbReference>
<protein>
    <submittedName>
        <fullName evidence="3">VanZ family protein</fullName>
    </submittedName>
</protein>
<dbReference type="RefSeq" id="WP_059351991.1">
    <property type="nucleotide sequence ID" value="NZ_LDYG01000053.1"/>
</dbReference>
<keyword evidence="1" id="KW-0812">Transmembrane</keyword>
<dbReference type="OrthoDB" id="291892at2"/>
<accession>A0A147K495</accession>
<comment type="caution">
    <text evidence="3">The sequence shown here is derived from an EMBL/GenBank/DDBJ whole genome shotgun (WGS) entry which is preliminary data.</text>
</comment>
<dbReference type="InterPro" id="IPR006976">
    <property type="entry name" value="VanZ-like"/>
</dbReference>
<keyword evidence="4" id="KW-1185">Reference proteome</keyword>
<dbReference type="STRING" id="1150625.Q75_16265"/>
<evidence type="ECO:0000256" key="1">
    <source>
        <dbReference type="SAM" id="Phobius"/>
    </source>
</evidence>